<keyword evidence="1" id="KW-1133">Transmembrane helix</keyword>
<dbReference type="AlphaFoldDB" id="A0A9D1VYM1"/>
<evidence type="ECO:0000313" key="2">
    <source>
        <dbReference type="EMBL" id="HIX48617.1"/>
    </source>
</evidence>
<keyword evidence="1" id="KW-0472">Membrane</keyword>
<reference evidence="2" key="2">
    <citation type="submission" date="2021-04" db="EMBL/GenBank/DDBJ databases">
        <authorList>
            <person name="Gilroy R."/>
        </authorList>
    </citation>
    <scope>NUCLEOTIDE SEQUENCE</scope>
    <source>
        <strain evidence="2">ChiSjej5B23-15282</strain>
    </source>
</reference>
<protein>
    <recommendedName>
        <fullName evidence="4">DUF5640 domain-containing protein</fullName>
    </recommendedName>
</protein>
<evidence type="ECO:0000256" key="1">
    <source>
        <dbReference type="SAM" id="Phobius"/>
    </source>
</evidence>
<organism evidence="2 3">
    <name type="scientific">Candidatus Mediterraneibacter caccavium</name>
    <dbReference type="NCBI Taxonomy" id="2838661"/>
    <lineage>
        <taxon>Bacteria</taxon>
        <taxon>Bacillati</taxon>
        <taxon>Bacillota</taxon>
        <taxon>Clostridia</taxon>
        <taxon>Lachnospirales</taxon>
        <taxon>Lachnospiraceae</taxon>
        <taxon>Mediterraneibacter</taxon>
    </lineage>
</organism>
<proteinExistence type="predicted"/>
<accession>A0A9D1VYM1</accession>
<evidence type="ECO:0008006" key="4">
    <source>
        <dbReference type="Google" id="ProtNLM"/>
    </source>
</evidence>
<keyword evidence="1" id="KW-0812">Transmembrane</keyword>
<sequence>MIYENNEEKRNTLWRTVLTVSSVIIIIILIFFIVKLFTGNPLEGSWVSEDSGAVLEIGDDGTVTLTGGTDGEEEEAAPMSYTVDTKNKIFTVYTDSAYAEGVLSGSYDYNIEKDTLTLTEREYGDQMVFTRK</sequence>
<feature type="transmembrane region" description="Helical" evidence="1">
    <location>
        <begin position="12"/>
        <end position="34"/>
    </location>
</feature>
<dbReference type="EMBL" id="DXFA01000109">
    <property type="protein sequence ID" value="HIX48617.1"/>
    <property type="molecule type" value="Genomic_DNA"/>
</dbReference>
<dbReference type="Proteomes" id="UP000824243">
    <property type="component" value="Unassembled WGS sequence"/>
</dbReference>
<evidence type="ECO:0000313" key="3">
    <source>
        <dbReference type="Proteomes" id="UP000824243"/>
    </source>
</evidence>
<name>A0A9D1VYM1_9FIRM</name>
<gene>
    <name evidence="2" type="ORF">H9981_06355</name>
</gene>
<reference evidence="2" key="1">
    <citation type="journal article" date="2021" name="PeerJ">
        <title>Extensive microbial diversity within the chicken gut microbiome revealed by metagenomics and culture.</title>
        <authorList>
            <person name="Gilroy R."/>
            <person name="Ravi A."/>
            <person name="Getino M."/>
            <person name="Pursley I."/>
            <person name="Horton D.L."/>
            <person name="Alikhan N.F."/>
            <person name="Baker D."/>
            <person name="Gharbi K."/>
            <person name="Hall N."/>
            <person name="Watson M."/>
            <person name="Adriaenssens E.M."/>
            <person name="Foster-Nyarko E."/>
            <person name="Jarju S."/>
            <person name="Secka A."/>
            <person name="Antonio M."/>
            <person name="Oren A."/>
            <person name="Chaudhuri R.R."/>
            <person name="La Ragione R."/>
            <person name="Hildebrand F."/>
            <person name="Pallen M.J."/>
        </authorList>
    </citation>
    <scope>NUCLEOTIDE SEQUENCE</scope>
    <source>
        <strain evidence="2">ChiSjej5B23-15282</strain>
    </source>
</reference>
<dbReference type="InterPro" id="IPR027279">
    <property type="entry name" value="D_amino_pept/lipop_sf"/>
</dbReference>
<comment type="caution">
    <text evidence="2">The sequence shown here is derived from an EMBL/GenBank/DDBJ whole genome shotgun (WGS) entry which is preliminary data.</text>
</comment>
<dbReference type="Gene3D" id="2.40.128.50">
    <property type="match status" value="1"/>
</dbReference>